<dbReference type="OrthoDB" id="6392at2"/>
<gene>
    <name evidence="5" type="ORF">NCTC13149_01053</name>
</gene>
<dbReference type="EMBL" id="UGSZ01000001">
    <property type="protein sequence ID" value="SUB57219.1"/>
    <property type="molecule type" value="Genomic_DNA"/>
</dbReference>
<dbReference type="Gene3D" id="1.10.10.10">
    <property type="entry name" value="Winged helix-like DNA-binding domain superfamily/Winged helix DNA-binding domain"/>
    <property type="match status" value="1"/>
</dbReference>
<proteinExistence type="inferred from homology"/>
<dbReference type="NCBIfam" id="NF045758">
    <property type="entry name" value="YlxM"/>
    <property type="match status" value="1"/>
</dbReference>
<comment type="function">
    <text evidence="2 3">Might take part in the signal recognition particle (SRP) pathway. This is inferred from the conservation of its genetic proximity to ftsY/ffh. May be a regulatory protein.</text>
</comment>
<keyword evidence="4" id="KW-0175">Coiled coil</keyword>
<dbReference type="Proteomes" id="UP000255517">
    <property type="component" value="Unassembled WGS sequence"/>
</dbReference>
<protein>
    <recommendedName>
        <fullName evidence="3">UPF0122 protein NCTC13149_01053</fullName>
    </recommendedName>
</protein>
<dbReference type="GO" id="GO:0003677">
    <property type="term" value="F:DNA binding"/>
    <property type="evidence" value="ECO:0007669"/>
    <property type="project" value="UniProtKB-KW"/>
</dbReference>
<dbReference type="InterPro" id="IPR054831">
    <property type="entry name" value="UPF0122_fam_protein"/>
</dbReference>
<organism evidence="5 6">
    <name type="scientific">Peptoniphilus lacrimalis</name>
    <dbReference type="NCBI Taxonomy" id="33031"/>
    <lineage>
        <taxon>Bacteria</taxon>
        <taxon>Bacillati</taxon>
        <taxon>Bacillota</taxon>
        <taxon>Tissierellia</taxon>
        <taxon>Tissierellales</taxon>
        <taxon>Peptoniphilaceae</taxon>
        <taxon>Peptoniphilus</taxon>
    </lineage>
</organism>
<dbReference type="SUPFAM" id="SSF88659">
    <property type="entry name" value="Sigma3 and sigma4 domains of RNA polymerase sigma factors"/>
    <property type="match status" value="1"/>
</dbReference>
<dbReference type="Pfam" id="PF04297">
    <property type="entry name" value="UPF0122"/>
    <property type="match status" value="1"/>
</dbReference>
<keyword evidence="5" id="KW-0238">DNA-binding</keyword>
<comment type="similarity">
    <text evidence="1 3">Belongs to the UPF0122 family.</text>
</comment>
<dbReference type="InterPro" id="IPR007394">
    <property type="entry name" value="UPF0122"/>
</dbReference>
<dbReference type="HAMAP" id="MF_00245">
    <property type="entry name" value="UPF0122"/>
    <property type="match status" value="1"/>
</dbReference>
<dbReference type="PANTHER" id="PTHR40083">
    <property type="entry name" value="UPF0122 PROTEIN CBO2450/CLC_2298"/>
    <property type="match status" value="1"/>
</dbReference>
<accession>A0A379C542</accession>
<evidence type="ECO:0000313" key="6">
    <source>
        <dbReference type="Proteomes" id="UP000255517"/>
    </source>
</evidence>
<evidence type="ECO:0000256" key="1">
    <source>
        <dbReference type="ARBA" id="ARBA00008720"/>
    </source>
</evidence>
<feature type="coiled-coil region" evidence="4">
    <location>
        <begin position="41"/>
        <end position="75"/>
    </location>
</feature>
<sequence>MEDKFFRINTLMDFYGSLLPQKQRRVMSMYYIYDCSLNEIANEFNISKQAVSDNMKRAENNLENYEKKLKLIDITKKRDKETLLKKEKLEKYFDEFEKNSREYDKVLYKKIKTLILE</sequence>
<dbReference type="RefSeq" id="WP_019034893.1">
    <property type="nucleotide sequence ID" value="NZ_UGSZ01000001.1"/>
</dbReference>
<evidence type="ECO:0000256" key="4">
    <source>
        <dbReference type="SAM" id="Coils"/>
    </source>
</evidence>
<dbReference type="PANTHER" id="PTHR40083:SF1">
    <property type="entry name" value="UPF0122 PROTEIN YLXM"/>
    <property type="match status" value="1"/>
</dbReference>
<evidence type="ECO:0000256" key="2">
    <source>
        <dbReference type="ARBA" id="ARBA00024764"/>
    </source>
</evidence>
<dbReference type="InterPro" id="IPR013324">
    <property type="entry name" value="RNA_pol_sigma_r3/r4-like"/>
</dbReference>
<evidence type="ECO:0000256" key="3">
    <source>
        <dbReference type="HAMAP-Rule" id="MF_00245"/>
    </source>
</evidence>
<dbReference type="AlphaFoldDB" id="A0A379C542"/>
<dbReference type="STRING" id="1122949.GCA_000378725_01161"/>
<dbReference type="InterPro" id="IPR036388">
    <property type="entry name" value="WH-like_DNA-bd_sf"/>
</dbReference>
<reference evidence="5 6" key="1">
    <citation type="submission" date="2018-06" db="EMBL/GenBank/DDBJ databases">
        <authorList>
            <consortium name="Pathogen Informatics"/>
            <person name="Doyle S."/>
        </authorList>
    </citation>
    <scope>NUCLEOTIDE SEQUENCE [LARGE SCALE GENOMIC DNA]</scope>
    <source>
        <strain evidence="5 6">NCTC13149</strain>
    </source>
</reference>
<name>A0A379C542_9FIRM</name>
<evidence type="ECO:0000313" key="5">
    <source>
        <dbReference type="EMBL" id="SUB57219.1"/>
    </source>
</evidence>